<sequence>MSKSSTASSPSPHAKLDSQEYHQAGQQPNPYHTDERHGSFAHGHSIEYRTYKRRWFGLVQLSLMNIVVSWDWLTYAPVANASAEYYGVSLEVINWLSISFFLAFVVVFPLAIAIIHRGPKPAFLVAAFLMLVGNWVRYAGSTKPEGGRIALAMAGEILIGFSQPFILAAPTRYSDIWFTHRGRVAATAVASLANPLGGALGQLVNPLLVKKAGDISNLVLYVAIVSTVCCVPALFVPGNPPIPAGPSSQMPKLGLGKSIRAVTGSLEIWLILIPFFIFVGFFNSLSSLLNQFMVPYGFSVDEAGIAGAILIFVGLFFAAISSPILDRTKAFIPAQKCLIPIIALCYLVFIWMPETRTVIGPYVVLAVLGAASFANVPIALELLIELSHPLSPEVTSTIAWAGGQLFGAIFVIISAPLTAGPDGDPPMNMKKNLVFQGVLAMVICPLPLFLGLFGRKDKVLLRRIGNTPTAFAP</sequence>
<evidence type="ECO:0008006" key="9">
    <source>
        <dbReference type="Google" id="ProtNLM"/>
    </source>
</evidence>
<feature type="region of interest" description="Disordered" evidence="5">
    <location>
        <begin position="1"/>
        <end position="36"/>
    </location>
</feature>
<feature type="transmembrane region" description="Helical" evidence="6">
    <location>
        <begin position="182"/>
        <end position="203"/>
    </location>
</feature>
<evidence type="ECO:0000313" key="7">
    <source>
        <dbReference type="EMBL" id="KAF4504830.1"/>
    </source>
</evidence>
<dbReference type="GO" id="GO:0022857">
    <property type="term" value="F:transmembrane transporter activity"/>
    <property type="evidence" value="ECO:0007669"/>
    <property type="project" value="InterPro"/>
</dbReference>
<dbReference type="AlphaFoldDB" id="A0A8H4LT31"/>
<feature type="transmembrane region" description="Helical" evidence="6">
    <location>
        <begin position="303"/>
        <end position="325"/>
    </location>
</feature>
<feature type="transmembrane region" description="Helical" evidence="6">
    <location>
        <begin position="150"/>
        <end position="170"/>
    </location>
</feature>
<feature type="transmembrane region" description="Helical" evidence="6">
    <location>
        <begin position="337"/>
        <end position="353"/>
    </location>
</feature>
<dbReference type="SUPFAM" id="SSF103473">
    <property type="entry name" value="MFS general substrate transporter"/>
    <property type="match status" value="1"/>
</dbReference>
<dbReference type="OrthoDB" id="422206at2759"/>
<feature type="transmembrane region" description="Helical" evidence="6">
    <location>
        <begin position="259"/>
        <end position="283"/>
    </location>
</feature>
<name>A0A8H4LT31_9HYPO</name>
<evidence type="ECO:0000256" key="1">
    <source>
        <dbReference type="ARBA" id="ARBA00004141"/>
    </source>
</evidence>
<comment type="subcellular location">
    <subcellularLocation>
        <location evidence="1">Membrane</location>
        <topology evidence="1">Multi-pass membrane protein</topology>
    </subcellularLocation>
</comment>
<feature type="transmembrane region" description="Helical" evidence="6">
    <location>
        <begin position="122"/>
        <end position="138"/>
    </location>
</feature>
<feature type="transmembrane region" description="Helical" evidence="6">
    <location>
        <begin position="55"/>
        <end position="73"/>
    </location>
</feature>
<feature type="transmembrane region" description="Helical" evidence="6">
    <location>
        <begin position="359"/>
        <end position="382"/>
    </location>
</feature>
<evidence type="ECO:0000256" key="3">
    <source>
        <dbReference type="ARBA" id="ARBA00022989"/>
    </source>
</evidence>
<dbReference type="PANTHER" id="PTHR10924:SF6">
    <property type="entry name" value="SOLUTE CARRIER FAMILY 49 MEMBER A3"/>
    <property type="match status" value="1"/>
</dbReference>
<proteinExistence type="predicted"/>
<reference evidence="7 8" key="1">
    <citation type="journal article" date="2020" name="Genome Biol. Evol.">
        <title>A new high-quality draft genome assembly of the Chinese cordyceps Ophiocordyceps sinensis.</title>
        <authorList>
            <person name="Shu R."/>
            <person name="Zhang J."/>
            <person name="Meng Q."/>
            <person name="Zhang H."/>
            <person name="Zhou G."/>
            <person name="Li M."/>
            <person name="Wu P."/>
            <person name="Zhao Y."/>
            <person name="Chen C."/>
            <person name="Qin Q."/>
        </authorList>
    </citation>
    <scope>NUCLEOTIDE SEQUENCE [LARGE SCALE GENOMIC DNA]</scope>
    <source>
        <strain evidence="7 8">IOZ07</strain>
    </source>
</reference>
<feature type="transmembrane region" description="Helical" evidence="6">
    <location>
        <begin position="394"/>
        <end position="413"/>
    </location>
</feature>
<dbReference type="InterPro" id="IPR036259">
    <property type="entry name" value="MFS_trans_sf"/>
</dbReference>
<protein>
    <recommendedName>
        <fullName evidence="9">Major Facilitator Superfamily protein</fullName>
    </recommendedName>
</protein>
<keyword evidence="3 6" id="KW-1133">Transmembrane helix</keyword>
<organism evidence="7 8">
    <name type="scientific">Ophiocordyceps sinensis</name>
    <dbReference type="NCBI Taxonomy" id="72228"/>
    <lineage>
        <taxon>Eukaryota</taxon>
        <taxon>Fungi</taxon>
        <taxon>Dikarya</taxon>
        <taxon>Ascomycota</taxon>
        <taxon>Pezizomycotina</taxon>
        <taxon>Sordariomycetes</taxon>
        <taxon>Hypocreomycetidae</taxon>
        <taxon>Hypocreales</taxon>
        <taxon>Ophiocordycipitaceae</taxon>
        <taxon>Ophiocordyceps</taxon>
    </lineage>
</organism>
<dbReference type="PANTHER" id="PTHR10924">
    <property type="entry name" value="MAJOR FACILITATOR SUPERFAMILY PROTEIN-RELATED"/>
    <property type="match status" value="1"/>
</dbReference>
<evidence type="ECO:0000256" key="4">
    <source>
        <dbReference type="ARBA" id="ARBA00023136"/>
    </source>
</evidence>
<keyword evidence="8" id="KW-1185">Reference proteome</keyword>
<gene>
    <name evidence="7" type="ORF">G6O67_008234</name>
</gene>
<dbReference type="GO" id="GO:0016020">
    <property type="term" value="C:membrane"/>
    <property type="evidence" value="ECO:0007669"/>
    <property type="project" value="UniProtKB-SubCell"/>
</dbReference>
<evidence type="ECO:0000256" key="5">
    <source>
        <dbReference type="SAM" id="MobiDB-lite"/>
    </source>
</evidence>
<feature type="compositionally biased region" description="Low complexity" evidence="5">
    <location>
        <begin position="1"/>
        <end position="13"/>
    </location>
</feature>
<evidence type="ECO:0000256" key="6">
    <source>
        <dbReference type="SAM" id="Phobius"/>
    </source>
</evidence>
<dbReference type="Proteomes" id="UP000557566">
    <property type="component" value="Unassembled WGS sequence"/>
</dbReference>
<keyword evidence="4 6" id="KW-0472">Membrane</keyword>
<dbReference type="Gene3D" id="1.20.1250.20">
    <property type="entry name" value="MFS general substrate transporter like domains"/>
    <property type="match status" value="2"/>
</dbReference>
<comment type="caution">
    <text evidence="7">The sequence shown here is derived from an EMBL/GenBank/DDBJ whole genome shotgun (WGS) entry which is preliminary data.</text>
</comment>
<dbReference type="InterPro" id="IPR049680">
    <property type="entry name" value="FLVCR1-2_SLC49-like"/>
</dbReference>
<feature type="transmembrane region" description="Helical" evidence="6">
    <location>
        <begin position="218"/>
        <end position="238"/>
    </location>
</feature>
<accession>A0A8H4LT31</accession>
<dbReference type="InterPro" id="IPR011701">
    <property type="entry name" value="MFS"/>
</dbReference>
<keyword evidence="2 6" id="KW-0812">Transmembrane</keyword>
<evidence type="ECO:0000313" key="8">
    <source>
        <dbReference type="Proteomes" id="UP000557566"/>
    </source>
</evidence>
<evidence type="ECO:0000256" key="2">
    <source>
        <dbReference type="ARBA" id="ARBA00022692"/>
    </source>
</evidence>
<feature type="transmembrane region" description="Helical" evidence="6">
    <location>
        <begin position="433"/>
        <end position="453"/>
    </location>
</feature>
<dbReference type="EMBL" id="JAAVMX010000009">
    <property type="protein sequence ID" value="KAF4504830.1"/>
    <property type="molecule type" value="Genomic_DNA"/>
</dbReference>
<dbReference type="Pfam" id="PF07690">
    <property type="entry name" value="MFS_1"/>
    <property type="match status" value="1"/>
</dbReference>
<feature type="transmembrane region" description="Helical" evidence="6">
    <location>
        <begin position="93"/>
        <end position="115"/>
    </location>
</feature>